<keyword evidence="7" id="KW-0808">Transferase</keyword>
<dbReference type="SUPFAM" id="SSF56112">
    <property type="entry name" value="Protein kinase-like (PK-like)"/>
    <property type="match status" value="1"/>
</dbReference>
<dbReference type="Gene3D" id="2.30.29.30">
    <property type="entry name" value="Pleckstrin-homology domain (PH domain)/Phosphotyrosine-binding domain (PTB)"/>
    <property type="match status" value="1"/>
</dbReference>
<dbReference type="GO" id="GO:0000281">
    <property type="term" value="P:mitotic cytokinesis"/>
    <property type="evidence" value="ECO:0007669"/>
    <property type="project" value="InterPro"/>
</dbReference>
<evidence type="ECO:0000256" key="12">
    <source>
        <dbReference type="ARBA" id="ARBA00022833"/>
    </source>
</evidence>
<evidence type="ECO:0000256" key="2">
    <source>
        <dbReference type="ARBA" id="ARBA00004496"/>
    </source>
</evidence>
<protein>
    <recommendedName>
        <fullName evidence="3">non-specific serine/threonine protein kinase</fullName>
        <ecNumber evidence="3">2.7.11.1</ecNumber>
    </recommendedName>
</protein>
<dbReference type="GO" id="GO:0005856">
    <property type="term" value="C:cytoskeleton"/>
    <property type="evidence" value="ECO:0007669"/>
    <property type="project" value="TreeGrafter"/>
</dbReference>
<dbReference type="Proteomes" id="UP001372834">
    <property type="component" value="Unassembled WGS sequence"/>
</dbReference>
<evidence type="ECO:0000256" key="5">
    <source>
        <dbReference type="ARBA" id="ARBA00022527"/>
    </source>
</evidence>
<dbReference type="PANTHER" id="PTHR22988">
    <property type="entry name" value="MYOTONIC DYSTROPHY S/T KINASE-RELATED"/>
    <property type="match status" value="1"/>
</dbReference>
<organism evidence="24 25">
    <name type="scientific">Polyplax serrata</name>
    <name type="common">Common mouse louse</name>
    <dbReference type="NCBI Taxonomy" id="468196"/>
    <lineage>
        <taxon>Eukaryota</taxon>
        <taxon>Metazoa</taxon>
        <taxon>Ecdysozoa</taxon>
        <taxon>Arthropoda</taxon>
        <taxon>Hexapoda</taxon>
        <taxon>Insecta</taxon>
        <taxon>Pterygota</taxon>
        <taxon>Neoptera</taxon>
        <taxon>Paraneoptera</taxon>
        <taxon>Psocodea</taxon>
        <taxon>Troctomorpha</taxon>
        <taxon>Phthiraptera</taxon>
        <taxon>Anoplura</taxon>
        <taxon>Polyplacidae</taxon>
        <taxon>Polyplax</taxon>
    </lineage>
</organism>
<dbReference type="InterPro" id="IPR050839">
    <property type="entry name" value="Rho-assoc_Ser/Thr_Kinase"/>
</dbReference>
<evidence type="ECO:0000256" key="15">
    <source>
        <dbReference type="ARBA" id="ARBA00047899"/>
    </source>
</evidence>
<feature type="coiled-coil region" evidence="18">
    <location>
        <begin position="944"/>
        <end position="1093"/>
    </location>
</feature>
<keyword evidence="4" id="KW-0963">Cytoplasm</keyword>
<comment type="cofactor">
    <cofactor evidence="1">
        <name>Mg(2+)</name>
        <dbReference type="ChEBI" id="CHEBI:18420"/>
    </cofactor>
</comment>
<evidence type="ECO:0000313" key="24">
    <source>
        <dbReference type="EMBL" id="KAK6634665.1"/>
    </source>
</evidence>
<comment type="catalytic activity">
    <reaction evidence="15">
        <text>L-threonyl-[protein] + ATP = O-phospho-L-threonyl-[protein] + ADP + H(+)</text>
        <dbReference type="Rhea" id="RHEA:46608"/>
        <dbReference type="Rhea" id="RHEA-COMP:11060"/>
        <dbReference type="Rhea" id="RHEA-COMP:11605"/>
        <dbReference type="ChEBI" id="CHEBI:15378"/>
        <dbReference type="ChEBI" id="CHEBI:30013"/>
        <dbReference type="ChEBI" id="CHEBI:30616"/>
        <dbReference type="ChEBI" id="CHEBI:61977"/>
        <dbReference type="ChEBI" id="CHEBI:456216"/>
        <dbReference type="EC" id="2.7.11.1"/>
    </reaction>
</comment>
<dbReference type="InterPro" id="IPR001849">
    <property type="entry name" value="PH_domain"/>
</dbReference>
<keyword evidence="9 17" id="KW-0547">Nucleotide-binding</keyword>
<feature type="domain" description="PH" evidence="19">
    <location>
        <begin position="1412"/>
        <end position="1522"/>
    </location>
</feature>
<dbReference type="SMART" id="SM00233">
    <property type="entry name" value="PH"/>
    <property type="match status" value="1"/>
</dbReference>
<dbReference type="SMART" id="SM00220">
    <property type="entry name" value="S_TKc"/>
    <property type="match status" value="1"/>
</dbReference>
<dbReference type="PROSITE" id="PS50219">
    <property type="entry name" value="CNH"/>
    <property type="match status" value="1"/>
</dbReference>
<dbReference type="Gene3D" id="3.30.200.20">
    <property type="entry name" value="Phosphorylase Kinase, domain 1"/>
    <property type="match status" value="1"/>
</dbReference>
<dbReference type="InterPro" id="IPR017441">
    <property type="entry name" value="Protein_kinase_ATP_BS"/>
</dbReference>
<feature type="binding site" evidence="17">
    <location>
        <position position="118"/>
    </location>
    <ligand>
        <name>ATP</name>
        <dbReference type="ChEBI" id="CHEBI:30616"/>
    </ligand>
</feature>
<keyword evidence="6" id="KW-0597">Phosphoprotein</keyword>
<dbReference type="InterPro" id="IPR008271">
    <property type="entry name" value="Ser/Thr_kinase_AS"/>
</dbReference>
<evidence type="ECO:0000256" key="13">
    <source>
        <dbReference type="ARBA" id="ARBA00022840"/>
    </source>
</evidence>
<evidence type="ECO:0000256" key="17">
    <source>
        <dbReference type="PROSITE-ProRule" id="PRU10141"/>
    </source>
</evidence>
<evidence type="ECO:0000256" key="7">
    <source>
        <dbReference type="ARBA" id="ARBA00022679"/>
    </source>
</evidence>
<reference evidence="24 25" key="1">
    <citation type="submission" date="2023-10" db="EMBL/GenBank/DDBJ databases">
        <title>Genomes of two closely related lineages of the louse Polyplax serrata with different host specificities.</title>
        <authorList>
            <person name="Martinu J."/>
            <person name="Tarabai H."/>
            <person name="Stefka J."/>
            <person name="Hypsa V."/>
        </authorList>
    </citation>
    <scope>NUCLEOTIDE SEQUENCE [LARGE SCALE GENOMIC DNA]</scope>
    <source>
        <strain evidence="24">HR10_N</strain>
    </source>
</reference>
<feature type="coiled-coil region" evidence="18">
    <location>
        <begin position="469"/>
        <end position="918"/>
    </location>
</feature>
<keyword evidence="5" id="KW-0723">Serine/threonine-protein kinase</keyword>
<evidence type="ECO:0000259" key="21">
    <source>
        <dbReference type="PROSITE" id="PS50081"/>
    </source>
</evidence>
<dbReference type="PROSITE" id="PS51285">
    <property type="entry name" value="AGC_KINASE_CTER"/>
    <property type="match status" value="1"/>
</dbReference>
<evidence type="ECO:0000259" key="23">
    <source>
        <dbReference type="PROSITE" id="PS51285"/>
    </source>
</evidence>
<dbReference type="SMART" id="SM00109">
    <property type="entry name" value="C1"/>
    <property type="match status" value="1"/>
</dbReference>
<feature type="domain" description="Phorbol-ester/DAG-type" evidence="21">
    <location>
        <begin position="1326"/>
        <end position="1375"/>
    </location>
</feature>
<proteinExistence type="predicted"/>
<keyword evidence="13 17" id="KW-0067">ATP-binding</keyword>
<dbReference type="FunFam" id="1.10.510.10:FF:000751">
    <property type="entry name" value="Non-specific serine/threonine protein kinase"/>
    <property type="match status" value="1"/>
</dbReference>
<feature type="coiled-coil region" evidence="18">
    <location>
        <begin position="1129"/>
        <end position="1163"/>
    </location>
</feature>
<comment type="caution">
    <text evidence="24">The sequence shown here is derived from an EMBL/GenBank/DDBJ whole genome shotgun (WGS) entry which is preliminary data.</text>
</comment>
<dbReference type="Pfam" id="PF00780">
    <property type="entry name" value="CNH"/>
    <property type="match status" value="1"/>
</dbReference>
<name>A0AAN8RZN0_POLSC</name>
<dbReference type="EMBL" id="JAWJWE010000005">
    <property type="protein sequence ID" value="KAK6634665.1"/>
    <property type="molecule type" value="Genomic_DNA"/>
</dbReference>
<dbReference type="PROSITE" id="PS50011">
    <property type="entry name" value="PROTEIN_KINASE_DOM"/>
    <property type="match status" value="1"/>
</dbReference>
<feature type="domain" description="AGC-kinase C-terminal" evidence="23">
    <location>
        <begin position="354"/>
        <end position="424"/>
    </location>
</feature>
<gene>
    <name evidence="24" type="ORF">RUM43_012066</name>
</gene>
<dbReference type="GO" id="GO:0008270">
    <property type="term" value="F:zinc ion binding"/>
    <property type="evidence" value="ECO:0007669"/>
    <property type="project" value="UniProtKB-KW"/>
</dbReference>
<dbReference type="GO" id="GO:0031032">
    <property type="term" value="P:actomyosin structure organization"/>
    <property type="evidence" value="ECO:0007669"/>
    <property type="project" value="TreeGrafter"/>
</dbReference>
<evidence type="ECO:0000256" key="18">
    <source>
        <dbReference type="SAM" id="Coils"/>
    </source>
</evidence>
<dbReference type="SUPFAM" id="SSF50729">
    <property type="entry name" value="PH domain-like"/>
    <property type="match status" value="1"/>
</dbReference>
<evidence type="ECO:0000313" key="25">
    <source>
        <dbReference type="Proteomes" id="UP001372834"/>
    </source>
</evidence>
<evidence type="ECO:0000256" key="14">
    <source>
        <dbReference type="ARBA" id="ARBA00023054"/>
    </source>
</evidence>
<dbReference type="InterPro" id="IPR000961">
    <property type="entry name" value="AGC-kinase_C"/>
</dbReference>
<evidence type="ECO:0000256" key="16">
    <source>
        <dbReference type="ARBA" id="ARBA00048679"/>
    </source>
</evidence>
<dbReference type="GO" id="GO:0005737">
    <property type="term" value="C:cytoplasm"/>
    <property type="evidence" value="ECO:0007669"/>
    <property type="project" value="UniProtKB-SubCell"/>
</dbReference>
<dbReference type="SUPFAM" id="SSF57997">
    <property type="entry name" value="Tropomyosin"/>
    <property type="match status" value="1"/>
</dbReference>
<sequence length="1944" mass="222054">MEKCAEPVSLRNGRLFNSVLTRSGPMQRTTRMRMSQDALLDAFILLYDECNKEIMRKDTNVSKFINKYRTLLTEIKSLRVNINDFDVKDIIGQGHFGEVRVVKEKQTNDIYAMKIIKKFEMSGKLCSVLFEEEHDIMCTATSQWLTTLQYSFQDSDNLYFIMDYHSGGDLLSLLDRHEGVLTPEMARFYLAETALAIRALHQMGYVHRDIKPDNILLDRCGHIKLADFGSAAKLSSSGMVTQAMPVGTPEYIAPEILLSLDHGGEDKNKKQYYGIECDYWSLGILAYELVVGRTPFSGDQIKATYFNIMNHKSRLKYPEDKVIPESLKDLISKLLEDPSIRLKHDGVVKHSFFRETSWSDIRNEVPPFVPSCTSPDDISNFIEISRKKPTPRIEIKNCKKEFSGKQLPFIGFTFSHIPDVSDKKLNDAPECNGDKRNTALEALLSVSRKENQNLVSKLFEAQFGKSEEIDSLEKKLEEKKRLLEICENDRNKLQRDLAKLQAENNVKNIQRVLEVERQDRRDMEANALRLISENKSKIERNFNNQIQQLNSIIEEINDKLTESHTVNNEITSKLDRTKTELAAADKEIERLKNVEIEFKSKMAEAREYKRKSVVGLESRLEKLANDNQVQVNVLQQKLNDETSNKQKAEEKLKEMEAIWEAQKSQLKQEIKEREEKIAKLDAKTSAQNAEIASFHAQLSEKSNVKFLEEKLEVEKAECMKLRTRIVAMEQELANSTNSFMDHESTIAAHEETMQALEKELKEASEEKIRLQKKLQKTKEIDEENRQKLSNLEIVVDRLEQGVIKLEVENTKLKQQVIAHAQPITSETEARYQEKITILEDQIVKFENQLQKLRESTVLDKESQRVTQSSLWKTEKELSDCKIDLRIAKRELKTAEDLANRVQEEVKKINDKLVETDEKHQKSLALEREKLDKVNLEKAHIKSELGQRELEIKMLKKQLEEFKELENGERQLKKEYNEVVQKCKILEKQAETLREEKEKMKELSQSTEAAKVKTESLIEELRQKIASLELNNTVLKETGAMLDEQLEDYDKFTTTQAQKIERLTQEKASLQKEMEKVQNELHSTRQILNEEKSLKLRAEQKVVVVENNVAEKESFIAKLEQDLCNCNILINNMKTELSEYEEKVTLYENEIKEGKQMYDALEGECQWLKKEASSYLTNMYTLRESNYKITQDLEEEHHMVEALQERICDLQNIISELEAFYKQREVKDEATKQQQNKLIAFLQEKLGDTKKKKSLSDVLFRTRNKENVFPATPPASSRNVSNRLLGNKASGKNLRNSPTTKEAVKSQLVKSPSQYYFRRKTAKRNKPHRFTNQTKIEGGTCGVCQSQISRSSQCSSCTQCKILAHPKCAIIAPKTCGLRQDLVKQYAKSVVKSNSNEDSPVKGGEGEHQHISPTAVEGWVKLLNSSKTAWDRKYARLEDGKIIIFEQNPERVIDLCQEGSHLIVGESVESDELPNTAKTNIPFTIKIATIPETTCWPEQVHYLMTLTSADKTKWLMALNSIALASPATEKEKYHGSIIRSFPKDLAPDFNCMVQINEKLAILGAEDGIYSLKLHISTAEPVKIGGVSRVHQINLSPQLGIAVMIAEQDRRLLMCDHRALVSNAEAASCANPRIVVRPIEAGLESENCLLFSISPTIEGNVYMTVATSNKLFILKWCLKNSEFLQAKVLDTLHPCNCVLYTTHSVVVGCDKFFEIELSDFSAQEFLDSSLKSLAFWRIGSFPMQIFQVSRDEFLLCFNEFGVFVNESGNKTQCDLKWNKVPCDFAYCKPFLFVIHMSSVEVIRVPFLDSKSANDSICTSSTATVSDSVHISFNTPRYLGNSKNPGSIVLKAYSGVDVNLLSLDARKLYEDDLGSCASLNTISDLTRDTKNNGDEFSFTSSLVNSLEDVGTSTPRHSDEESCTTYTVSENENASNKKMVTFVQRNCT</sequence>
<dbReference type="PROSITE" id="PS00108">
    <property type="entry name" value="PROTEIN_KINASE_ST"/>
    <property type="match status" value="1"/>
</dbReference>
<dbReference type="Pfam" id="PF00069">
    <property type="entry name" value="Pkinase"/>
    <property type="match status" value="1"/>
</dbReference>
<dbReference type="SUPFAM" id="SSF57889">
    <property type="entry name" value="Cysteine-rich domain"/>
    <property type="match status" value="1"/>
</dbReference>
<evidence type="ECO:0000259" key="19">
    <source>
        <dbReference type="PROSITE" id="PS50003"/>
    </source>
</evidence>
<dbReference type="InterPro" id="IPR002219">
    <property type="entry name" value="PKC_DAG/PE"/>
</dbReference>
<dbReference type="InterPro" id="IPR037708">
    <property type="entry name" value="CRIK_dom"/>
</dbReference>
<comment type="catalytic activity">
    <reaction evidence="16">
        <text>L-seryl-[protein] + ATP = O-phospho-L-seryl-[protein] + ADP + H(+)</text>
        <dbReference type="Rhea" id="RHEA:17989"/>
        <dbReference type="Rhea" id="RHEA-COMP:9863"/>
        <dbReference type="Rhea" id="RHEA-COMP:11604"/>
        <dbReference type="ChEBI" id="CHEBI:15378"/>
        <dbReference type="ChEBI" id="CHEBI:29999"/>
        <dbReference type="ChEBI" id="CHEBI:30616"/>
        <dbReference type="ChEBI" id="CHEBI:83421"/>
        <dbReference type="ChEBI" id="CHEBI:456216"/>
        <dbReference type="EC" id="2.7.11.1"/>
    </reaction>
</comment>
<dbReference type="InterPro" id="IPR000719">
    <property type="entry name" value="Prot_kinase_dom"/>
</dbReference>
<dbReference type="Gene3D" id="1.10.510.10">
    <property type="entry name" value="Transferase(Phosphotransferase) domain 1"/>
    <property type="match status" value="1"/>
</dbReference>
<comment type="subcellular location">
    <subcellularLocation>
        <location evidence="2">Cytoplasm</location>
    </subcellularLocation>
</comment>
<feature type="domain" description="CNH" evidence="22">
    <location>
        <begin position="1545"/>
        <end position="1829"/>
    </location>
</feature>
<dbReference type="FunFam" id="3.30.200.20:FF:000017">
    <property type="entry name" value="Non-specific serine/threonine protein kinase"/>
    <property type="match status" value="1"/>
</dbReference>
<keyword evidence="11" id="KW-0418">Kinase</keyword>
<dbReference type="Gene3D" id="3.30.60.20">
    <property type="match status" value="1"/>
</dbReference>
<evidence type="ECO:0000256" key="1">
    <source>
        <dbReference type="ARBA" id="ARBA00001946"/>
    </source>
</evidence>
<keyword evidence="8" id="KW-0479">Metal-binding</keyword>
<evidence type="ECO:0000256" key="11">
    <source>
        <dbReference type="ARBA" id="ARBA00022777"/>
    </source>
</evidence>
<dbReference type="InterPro" id="IPR011009">
    <property type="entry name" value="Kinase-like_dom_sf"/>
</dbReference>
<dbReference type="InterPro" id="IPR046349">
    <property type="entry name" value="C1-like_sf"/>
</dbReference>
<evidence type="ECO:0000256" key="3">
    <source>
        <dbReference type="ARBA" id="ARBA00012513"/>
    </source>
</evidence>
<keyword evidence="12" id="KW-0862">Zinc</keyword>
<feature type="domain" description="Protein kinase" evidence="20">
    <location>
        <begin position="85"/>
        <end position="353"/>
    </location>
</feature>
<dbReference type="PROSITE" id="PS50003">
    <property type="entry name" value="PH_DOMAIN"/>
    <property type="match status" value="1"/>
</dbReference>
<dbReference type="EC" id="2.7.11.1" evidence="3"/>
<evidence type="ECO:0000259" key="22">
    <source>
        <dbReference type="PROSITE" id="PS50219"/>
    </source>
</evidence>
<evidence type="ECO:0000256" key="10">
    <source>
        <dbReference type="ARBA" id="ARBA00022771"/>
    </source>
</evidence>
<accession>A0AAN8RZN0</accession>
<dbReference type="InterPro" id="IPR001180">
    <property type="entry name" value="CNH_dom"/>
</dbReference>
<evidence type="ECO:0000256" key="6">
    <source>
        <dbReference type="ARBA" id="ARBA00022553"/>
    </source>
</evidence>
<evidence type="ECO:0000256" key="8">
    <source>
        <dbReference type="ARBA" id="ARBA00022723"/>
    </source>
</evidence>
<dbReference type="PROSITE" id="PS50081">
    <property type="entry name" value="ZF_DAG_PE_2"/>
    <property type="match status" value="1"/>
</dbReference>
<dbReference type="SMART" id="SM00036">
    <property type="entry name" value="CNH"/>
    <property type="match status" value="1"/>
</dbReference>
<keyword evidence="10" id="KW-0863">Zinc-finger</keyword>
<evidence type="ECO:0000256" key="9">
    <source>
        <dbReference type="ARBA" id="ARBA00022741"/>
    </source>
</evidence>
<dbReference type="PANTHER" id="PTHR22988:SF71">
    <property type="entry name" value="CITRON RHO-INTERACTING KINASE"/>
    <property type="match status" value="1"/>
</dbReference>
<dbReference type="PROSITE" id="PS00479">
    <property type="entry name" value="ZF_DAG_PE_1"/>
    <property type="match status" value="1"/>
</dbReference>
<dbReference type="GO" id="GO:0004674">
    <property type="term" value="F:protein serine/threonine kinase activity"/>
    <property type="evidence" value="ECO:0007669"/>
    <property type="project" value="UniProtKB-KW"/>
</dbReference>
<keyword evidence="14 18" id="KW-0175">Coiled coil</keyword>
<dbReference type="CDD" id="cd05601">
    <property type="entry name" value="STKc_CRIK"/>
    <property type="match status" value="1"/>
</dbReference>
<dbReference type="GO" id="GO:0005524">
    <property type="term" value="F:ATP binding"/>
    <property type="evidence" value="ECO:0007669"/>
    <property type="project" value="UniProtKB-UniRule"/>
</dbReference>
<dbReference type="SMART" id="SM00133">
    <property type="entry name" value="S_TK_X"/>
    <property type="match status" value="1"/>
</dbReference>
<evidence type="ECO:0000259" key="20">
    <source>
        <dbReference type="PROSITE" id="PS50011"/>
    </source>
</evidence>
<evidence type="ECO:0000256" key="4">
    <source>
        <dbReference type="ARBA" id="ARBA00022490"/>
    </source>
</evidence>
<dbReference type="InterPro" id="IPR011993">
    <property type="entry name" value="PH-like_dom_sf"/>
</dbReference>
<dbReference type="PROSITE" id="PS00107">
    <property type="entry name" value="PROTEIN_KINASE_ATP"/>
    <property type="match status" value="1"/>
</dbReference>